<reference evidence="2 3" key="1">
    <citation type="submission" date="2019-03" db="EMBL/GenBank/DDBJ databases">
        <title>First draft genome of Liparis tanakae, snailfish: a comprehensive survey of snailfish specific genes.</title>
        <authorList>
            <person name="Kim W."/>
            <person name="Song I."/>
            <person name="Jeong J.-H."/>
            <person name="Kim D."/>
            <person name="Kim S."/>
            <person name="Ryu S."/>
            <person name="Song J.Y."/>
            <person name="Lee S.K."/>
        </authorList>
    </citation>
    <scope>NUCLEOTIDE SEQUENCE [LARGE SCALE GENOMIC DNA]</scope>
    <source>
        <tissue evidence="2">Muscle</tissue>
    </source>
</reference>
<sequence>MEPRGAVGDLLTADFTSSKHSALCEGHWEGASDSSHTESITTRQRDWSNKAKQTITEDSRTHSSLSSAHLNTWDEY</sequence>
<dbReference type="Proteomes" id="UP000314294">
    <property type="component" value="Unassembled WGS sequence"/>
</dbReference>
<accession>A0A4Z2G0Y9</accession>
<name>A0A4Z2G0Y9_9TELE</name>
<evidence type="ECO:0000313" key="2">
    <source>
        <dbReference type="EMBL" id="TNN47216.1"/>
    </source>
</evidence>
<comment type="caution">
    <text evidence="2">The sequence shown here is derived from an EMBL/GenBank/DDBJ whole genome shotgun (WGS) entry which is preliminary data.</text>
</comment>
<feature type="region of interest" description="Disordered" evidence="1">
    <location>
        <begin position="27"/>
        <end position="76"/>
    </location>
</feature>
<protein>
    <submittedName>
        <fullName evidence="2">Uncharacterized protein</fullName>
    </submittedName>
</protein>
<dbReference type="AlphaFoldDB" id="A0A4Z2G0Y9"/>
<gene>
    <name evidence="2" type="ORF">EYF80_042564</name>
</gene>
<evidence type="ECO:0000256" key="1">
    <source>
        <dbReference type="SAM" id="MobiDB-lite"/>
    </source>
</evidence>
<dbReference type="EMBL" id="SRLO01000752">
    <property type="protein sequence ID" value="TNN47216.1"/>
    <property type="molecule type" value="Genomic_DNA"/>
</dbReference>
<proteinExistence type="predicted"/>
<feature type="compositionally biased region" description="Polar residues" evidence="1">
    <location>
        <begin position="32"/>
        <end position="42"/>
    </location>
</feature>
<organism evidence="2 3">
    <name type="scientific">Liparis tanakae</name>
    <name type="common">Tanaka's snailfish</name>
    <dbReference type="NCBI Taxonomy" id="230148"/>
    <lineage>
        <taxon>Eukaryota</taxon>
        <taxon>Metazoa</taxon>
        <taxon>Chordata</taxon>
        <taxon>Craniata</taxon>
        <taxon>Vertebrata</taxon>
        <taxon>Euteleostomi</taxon>
        <taxon>Actinopterygii</taxon>
        <taxon>Neopterygii</taxon>
        <taxon>Teleostei</taxon>
        <taxon>Neoteleostei</taxon>
        <taxon>Acanthomorphata</taxon>
        <taxon>Eupercaria</taxon>
        <taxon>Perciformes</taxon>
        <taxon>Cottioidei</taxon>
        <taxon>Cottales</taxon>
        <taxon>Liparidae</taxon>
        <taxon>Liparis</taxon>
    </lineage>
</organism>
<keyword evidence="3" id="KW-1185">Reference proteome</keyword>
<feature type="compositionally biased region" description="Basic and acidic residues" evidence="1">
    <location>
        <begin position="43"/>
        <end position="61"/>
    </location>
</feature>
<evidence type="ECO:0000313" key="3">
    <source>
        <dbReference type="Proteomes" id="UP000314294"/>
    </source>
</evidence>